<dbReference type="PANTHER" id="PTHR43884">
    <property type="entry name" value="ACYL-COA DEHYDROGENASE"/>
    <property type="match status" value="1"/>
</dbReference>
<dbReference type="Gene3D" id="1.10.540.10">
    <property type="entry name" value="Acyl-CoA dehydrogenase/oxidase, N-terminal domain"/>
    <property type="match status" value="1"/>
</dbReference>
<dbReference type="SUPFAM" id="SSF56645">
    <property type="entry name" value="Acyl-CoA dehydrogenase NM domain-like"/>
    <property type="match status" value="1"/>
</dbReference>
<keyword evidence="3" id="KW-0285">Flavoprotein</keyword>
<evidence type="ECO:0000256" key="2">
    <source>
        <dbReference type="ARBA" id="ARBA00009347"/>
    </source>
</evidence>
<keyword evidence="9" id="KW-1185">Reference proteome</keyword>
<protein>
    <submittedName>
        <fullName evidence="8">Acyl-CoA dehydrogenase family protein</fullName>
    </submittedName>
</protein>
<evidence type="ECO:0000259" key="7">
    <source>
        <dbReference type="Pfam" id="PF02771"/>
    </source>
</evidence>
<name>A0A7D6ZLV3_9NOCA</name>
<dbReference type="InterPro" id="IPR036250">
    <property type="entry name" value="AcylCo_DH-like_C"/>
</dbReference>
<dbReference type="AlphaFoldDB" id="A0A7D6ZLV3"/>
<dbReference type="InterPro" id="IPR013786">
    <property type="entry name" value="AcylCoA_DH/ox_N"/>
</dbReference>
<dbReference type="RefSeq" id="WP_181580051.1">
    <property type="nucleotide sequence ID" value="NZ_CP059399.1"/>
</dbReference>
<dbReference type="Pfam" id="PF00441">
    <property type="entry name" value="Acyl-CoA_dh_1"/>
    <property type="match status" value="1"/>
</dbReference>
<comment type="cofactor">
    <cofactor evidence="1">
        <name>FAD</name>
        <dbReference type="ChEBI" id="CHEBI:57692"/>
    </cofactor>
</comment>
<keyword evidence="4" id="KW-0274">FAD</keyword>
<organism evidence="8 9">
    <name type="scientific">Nocardia huaxiensis</name>
    <dbReference type="NCBI Taxonomy" id="2755382"/>
    <lineage>
        <taxon>Bacteria</taxon>
        <taxon>Bacillati</taxon>
        <taxon>Actinomycetota</taxon>
        <taxon>Actinomycetes</taxon>
        <taxon>Mycobacteriales</taxon>
        <taxon>Nocardiaceae</taxon>
        <taxon>Nocardia</taxon>
    </lineage>
</organism>
<comment type="similarity">
    <text evidence="2">Belongs to the acyl-CoA dehydrogenase family.</text>
</comment>
<evidence type="ECO:0000256" key="3">
    <source>
        <dbReference type="ARBA" id="ARBA00022630"/>
    </source>
</evidence>
<accession>A0A7D6ZLV3</accession>
<proteinExistence type="inferred from homology"/>
<dbReference type="EMBL" id="CP059399">
    <property type="protein sequence ID" value="QLY28845.1"/>
    <property type="molecule type" value="Genomic_DNA"/>
</dbReference>
<reference evidence="8 9" key="1">
    <citation type="submission" date="2020-07" db="EMBL/GenBank/DDBJ databases">
        <authorList>
            <person name="Zhuang K."/>
            <person name="Ran Y."/>
        </authorList>
    </citation>
    <scope>NUCLEOTIDE SEQUENCE [LARGE SCALE GENOMIC DNA]</scope>
    <source>
        <strain evidence="8 9">WCH-YHL-001</strain>
    </source>
</reference>
<evidence type="ECO:0000256" key="1">
    <source>
        <dbReference type="ARBA" id="ARBA00001974"/>
    </source>
</evidence>
<dbReference type="InterPro" id="IPR037069">
    <property type="entry name" value="AcylCoA_DH/ox_N_sf"/>
</dbReference>
<keyword evidence="5" id="KW-0560">Oxidoreductase</keyword>
<evidence type="ECO:0000259" key="6">
    <source>
        <dbReference type="Pfam" id="PF00441"/>
    </source>
</evidence>
<dbReference type="Proteomes" id="UP000515512">
    <property type="component" value="Chromosome"/>
</dbReference>
<feature type="domain" description="Acyl-CoA dehydrogenase/oxidase C-terminal" evidence="6">
    <location>
        <begin position="223"/>
        <end position="363"/>
    </location>
</feature>
<dbReference type="KEGG" id="nhu:H0264_26415"/>
<evidence type="ECO:0000256" key="4">
    <source>
        <dbReference type="ARBA" id="ARBA00022827"/>
    </source>
</evidence>
<gene>
    <name evidence="8" type="ORF">H0264_26415</name>
</gene>
<dbReference type="GO" id="GO:0003995">
    <property type="term" value="F:acyl-CoA dehydrogenase activity"/>
    <property type="evidence" value="ECO:0007669"/>
    <property type="project" value="TreeGrafter"/>
</dbReference>
<dbReference type="SUPFAM" id="SSF47203">
    <property type="entry name" value="Acyl-CoA dehydrogenase C-terminal domain-like"/>
    <property type="match status" value="1"/>
</dbReference>
<dbReference type="InterPro" id="IPR009075">
    <property type="entry name" value="AcylCo_DH/oxidase_C"/>
</dbReference>
<dbReference type="Gene3D" id="1.20.140.10">
    <property type="entry name" value="Butyryl-CoA Dehydrogenase, subunit A, domain 3"/>
    <property type="match status" value="1"/>
</dbReference>
<evidence type="ECO:0000313" key="8">
    <source>
        <dbReference type="EMBL" id="QLY28845.1"/>
    </source>
</evidence>
<evidence type="ECO:0000256" key="5">
    <source>
        <dbReference type="ARBA" id="ARBA00023002"/>
    </source>
</evidence>
<dbReference type="GO" id="GO:0050660">
    <property type="term" value="F:flavin adenine dinucleotide binding"/>
    <property type="evidence" value="ECO:0007669"/>
    <property type="project" value="InterPro"/>
</dbReference>
<dbReference type="Pfam" id="PF02771">
    <property type="entry name" value="Acyl-CoA_dh_N"/>
    <property type="match status" value="1"/>
</dbReference>
<feature type="domain" description="Acyl-CoA dehydrogenase/oxidase N-terminal" evidence="7">
    <location>
        <begin position="16"/>
        <end position="113"/>
    </location>
</feature>
<dbReference type="InterPro" id="IPR009100">
    <property type="entry name" value="AcylCoA_DH/oxidase_NM_dom_sf"/>
</dbReference>
<sequence length="375" mass="39125">MTDITTPATGDLLYSEIEEDLRASVRALLGKRSPWDVVLARTESDATTDLALWHTLTVDIGCAALAVPEAAGGAGAGWREAAIVAEELGRAVAAVPFLGSAGIAVALLLELGRTDLLGAVAGGATMAAVALPFSTAPGDSVDAVLVRDGKLYGTVTSVADAAAADFLLVPAGDAVYRVAADAAGLRRTEVVSLDMTRPLVDLVFDSVEAELLAAGEHIPAAVGEALRIGAVLLASEQLGLAERCFEMALEYVRIRRQFGRVIGSYQAIKHRLAELWVLLTQARAVARYAAECAATRSPDLPVAAALAQAHCSVVSQQIAEECVQFHGGIGFTWEHPAHLYLKRAKSSAIALGTPERHRAALAELVDIAAPHAEAC</sequence>
<evidence type="ECO:0000313" key="9">
    <source>
        <dbReference type="Proteomes" id="UP000515512"/>
    </source>
</evidence>
<dbReference type="PANTHER" id="PTHR43884:SF20">
    <property type="entry name" value="ACYL-COA DEHYDROGENASE FADE28"/>
    <property type="match status" value="1"/>
</dbReference>